<sequence length="116" mass="13126">MLVSATQQNNQLFIHTYPLSLVLLPWWLSGEESNCHYGRCGFNPWVGKISWRRKWQPTPVFLPGEFHGRGAWQATVHGVTESTHTCTSLLNLPPRSPPPRPPSHLSRKCCLKVTPA</sequence>
<name>A0AC60A830_RANTA</name>
<gene>
    <name evidence="1" type="ORF">MRATA1EN22A_LOCUS27986</name>
</gene>
<protein>
    <submittedName>
        <fullName evidence="1">Uncharacterized protein</fullName>
    </submittedName>
</protein>
<organism evidence="1 2">
    <name type="scientific">Rangifer tarandus platyrhynchus</name>
    <name type="common">Svalbard reindeer</name>
    <dbReference type="NCBI Taxonomy" id="3082113"/>
    <lineage>
        <taxon>Eukaryota</taxon>
        <taxon>Metazoa</taxon>
        <taxon>Chordata</taxon>
        <taxon>Craniata</taxon>
        <taxon>Vertebrata</taxon>
        <taxon>Euteleostomi</taxon>
        <taxon>Mammalia</taxon>
        <taxon>Eutheria</taxon>
        <taxon>Laurasiatheria</taxon>
        <taxon>Artiodactyla</taxon>
        <taxon>Ruminantia</taxon>
        <taxon>Pecora</taxon>
        <taxon>Cervidae</taxon>
        <taxon>Odocoileinae</taxon>
        <taxon>Rangifer</taxon>
    </lineage>
</organism>
<dbReference type="EMBL" id="OX596093">
    <property type="protein sequence ID" value="CAN0569506.1"/>
    <property type="molecule type" value="Genomic_DNA"/>
</dbReference>
<reference evidence="1" key="2">
    <citation type="submission" date="2025-03" db="EMBL/GenBank/DDBJ databases">
        <authorList>
            <consortium name="ELIXIR-Norway"/>
            <consortium name="Elixir Norway"/>
        </authorList>
    </citation>
    <scope>NUCLEOTIDE SEQUENCE</scope>
</reference>
<proteinExistence type="predicted"/>
<evidence type="ECO:0000313" key="2">
    <source>
        <dbReference type="Proteomes" id="UP001162501"/>
    </source>
</evidence>
<dbReference type="Proteomes" id="UP001162501">
    <property type="component" value="Chromosome 9"/>
</dbReference>
<reference evidence="1" key="1">
    <citation type="submission" date="2023-05" db="EMBL/GenBank/DDBJ databases">
        <authorList>
            <consortium name="ELIXIR-Norway"/>
        </authorList>
    </citation>
    <scope>NUCLEOTIDE SEQUENCE</scope>
</reference>
<accession>A0AC60A830</accession>
<evidence type="ECO:0000313" key="1">
    <source>
        <dbReference type="EMBL" id="CAN0569506.1"/>
    </source>
</evidence>